<evidence type="ECO:0000259" key="10">
    <source>
        <dbReference type="PROSITE" id="PS51202"/>
    </source>
</evidence>
<dbReference type="GO" id="GO:0005886">
    <property type="term" value="C:plasma membrane"/>
    <property type="evidence" value="ECO:0007669"/>
    <property type="project" value="UniProtKB-SubCell"/>
</dbReference>
<evidence type="ECO:0000256" key="1">
    <source>
        <dbReference type="ARBA" id="ARBA00004651"/>
    </source>
</evidence>
<keyword evidence="12" id="KW-1185">Reference proteome</keyword>
<dbReference type="InterPro" id="IPR006512">
    <property type="entry name" value="YidE_YbjL"/>
</dbReference>
<feature type="transmembrane region" description="Helical" evidence="9">
    <location>
        <begin position="452"/>
        <end position="470"/>
    </location>
</feature>
<dbReference type="EMBL" id="NJAJ01000002">
    <property type="protein sequence ID" value="PHM67608.1"/>
    <property type="molecule type" value="Genomic_DNA"/>
</dbReference>
<dbReference type="SUPFAM" id="SSF116726">
    <property type="entry name" value="TrkA C-terminal domain-like"/>
    <property type="match status" value="2"/>
</dbReference>
<keyword evidence="6" id="KW-0677">Repeat</keyword>
<keyword evidence="4" id="KW-1003">Cell membrane</keyword>
<keyword evidence="3" id="KW-0813">Transport</keyword>
<name>A0A2D0KW59_9GAMM</name>
<dbReference type="Proteomes" id="UP000222366">
    <property type="component" value="Unassembled WGS sequence"/>
</dbReference>
<feature type="transmembrane region" description="Helical" evidence="9">
    <location>
        <begin position="33"/>
        <end position="56"/>
    </location>
</feature>
<evidence type="ECO:0000256" key="2">
    <source>
        <dbReference type="ARBA" id="ARBA00009854"/>
    </source>
</evidence>
<dbReference type="PANTHER" id="PTHR30445">
    <property type="entry name" value="K(+)_H(+) ANTIPORTER SUBUNIT KHTT"/>
    <property type="match status" value="1"/>
</dbReference>
<dbReference type="Pfam" id="PF02080">
    <property type="entry name" value="TrkA_C"/>
    <property type="match status" value="1"/>
</dbReference>
<evidence type="ECO:0000256" key="3">
    <source>
        <dbReference type="ARBA" id="ARBA00022448"/>
    </source>
</evidence>
<feature type="transmembrane region" description="Helical" evidence="9">
    <location>
        <begin position="93"/>
        <end position="113"/>
    </location>
</feature>
<evidence type="ECO:0000256" key="6">
    <source>
        <dbReference type="ARBA" id="ARBA00022737"/>
    </source>
</evidence>
<evidence type="ECO:0000313" key="12">
    <source>
        <dbReference type="Proteomes" id="UP000222366"/>
    </source>
</evidence>
<protein>
    <submittedName>
        <fullName evidence="11">Transporter</fullName>
    </submittedName>
</protein>
<reference evidence="11 12" key="1">
    <citation type="journal article" date="2017" name="Nat. Microbiol.">
        <title>Natural product diversity associated with the nematode symbionts Photorhabdus and Xenorhabdus.</title>
        <authorList>
            <person name="Tobias N.J."/>
            <person name="Wolff H."/>
            <person name="Djahanschiri B."/>
            <person name="Grundmann F."/>
            <person name="Kronenwerth M."/>
            <person name="Shi Y.M."/>
            <person name="Simonyi S."/>
            <person name="Grun P."/>
            <person name="Shapiro-Ilan D."/>
            <person name="Pidot S.J."/>
            <person name="Stinear T.P."/>
            <person name="Ebersberger I."/>
            <person name="Bode H.B."/>
        </authorList>
    </citation>
    <scope>NUCLEOTIDE SEQUENCE [LARGE SCALE GENOMIC DNA]</scope>
    <source>
        <strain evidence="11 12">DSM 17904</strain>
    </source>
</reference>
<dbReference type="PANTHER" id="PTHR30445:SF9">
    <property type="match status" value="1"/>
</dbReference>
<dbReference type="InterPro" id="IPR050144">
    <property type="entry name" value="AAE_transporter"/>
</dbReference>
<evidence type="ECO:0000256" key="5">
    <source>
        <dbReference type="ARBA" id="ARBA00022692"/>
    </source>
</evidence>
<feature type="transmembrane region" description="Helical" evidence="9">
    <location>
        <begin position="120"/>
        <end position="142"/>
    </location>
</feature>
<dbReference type="GO" id="GO:0008324">
    <property type="term" value="F:monoatomic cation transmembrane transporter activity"/>
    <property type="evidence" value="ECO:0007669"/>
    <property type="project" value="InterPro"/>
</dbReference>
<dbReference type="InterPro" id="IPR022457">
    <property type="entry name" value="Asp_Ala_antiprt"/>
</dbReference>
<accession>A0A2D0KW59</accession>
<gene>
    <name evidence="11" type="ORF">Xsto_00171</name>
</gene>
<dbReference type="Gene3D" id="3.30.70.1450">
    <property type="entry name" value="Regulator of K+ conductance, C-terminal domain"/>
    <property type="match status" value="1"/>
</dbReference>
<evidence type="ECO:0000256" key="8">
    <source>
        <dbReference type="ARBA" id="ARBA00023136"/>
    </source>
</evidence>
<feature type="domain" description="RCK C-terminal" evidence="10">
    <location>
        <begin position="329"/>
        <end position="378"/>
    </location>
</feature>
<feature type="transmembrane region" description="Helical" evidence="9">
    <location>
        <begin position="388"/>
        <end position="406"/>
    </location>
</feature>
<dbReference type="InterPro" id="IPR006037">
    <property type="entry name" value="RCK_C"/>
</dbReference>
<dbReference type="Pfam" id="PF06826">
    <property type="entry name" value="Asp-Al_Ex"/>
    <property type="match status" value="2"/>
</dbReference>
<feature type="transmembrane region" description="Helical" evidence="9">
    <location>
        <begin position="7"/>
        <end position="27"/>
    </location>
</feature>
<comment type="caution">
    <text evidence="11">The sequence shown here is derived from an EMBL/GenBank/DDBJ whole genome shotgun (WGS) entry which is preliminary data.</text>
</comment>
<evidence type="ECO:0000256" key="9">
    <source>
        <dbReference type="SAM" id="Phobius"/>
    </source>
</evidence>
<feature type="transmembrane region" description="Helical" evidence="9">
    <location>
        <begin position="476"/>
        <end position="498"/>
    </location>
</feature>
<keyword evidence="5 9" id="KW-0812">Transmembrane</keyword>
<comment type="similarity">
    <text evidence="2">Belongs to the AAE transporter (TC 2.A.81) family.</text>
</comment>
<dbReference type="InterPro" id="IPR036721">
    <property type="entry name" value="RCK_C_sf"/>
</dbReference>
<organism evidence="11 12">
    <name type="scientific">Xenorhabdus stockiae</name>
    <dbReference type="NCBI Taxonomy" id="351614"/>
    <lineage>
        <taxon>Bacteria</taxon>
        <taxon>Pseudomonadati</taxon>
        <taxon>Pseudomonadota</taxon>
        <taxon>Gammaproteobacteria</taxon>
        <taxon>Enterobacterales</taxon>
        <taxon>Morganellaceae</taxon>
        <taxon>Xenorhabdus</taxon>
    </lineage>
</organism>
<keyword evidence="8 9" id="KW-0472">Membrane</keyword>
<dbReference type="RefSeq" id="WP_099123808.1">
    <property type="nucleotide sequence ID" value="NZ_CAWNRH010000093.1"/>
</dbReference>
<evidence type="ECO:0000256" key="4">
    <source>
        <dbReference type="ARBA" id="ARBA00022475"/>
    </source>
</evidence>
<proteinExistence type="inferred from homology"/>
<dbReference type="PROSITE" id="PS51202">
    <property type="entry name" value="RCK_C"/>
    <property type="match status" value="2"/>
</dbReference>
<feature type="transmembrane region" description="Helical" evidence="9">
    <location>
        <begin position="63"/>
        <end position="81"/>
    </location>
</feature>
<feature type="domain" description="RCK C-terminal" evidence="10">
    <location>
        <begin position="210"/>
        <end position="291"/>
    </location>
</feature>
<feature type="transmembrane region" description="Helical" evidence="9">
    <location>
        <begin position="162"/>
        <end position="181"/>
    </location>
</feature>
<dbReference type="AlphaFoldDB" id="A0A2D0KW59"/>
<evidence type="ECO:0000256" key="7">
    <source>
        <dbReference type="ARBA" id="ARBA00022989"/>
    </source>
</evidence>
<sequence>MAWLHELFSLSPEIALFLALAGGTWLGRFKLGAFQLGGVAGALVVAVLISQVGVSIGDGIKNVLFALFIYAVGFDSGPKFFSSLGRQTLREVALSLVLAVSGLLTLVVMAKLFSLDQGTAAGIAAGALTQSAIIGTAGAAIAKLDLAPAQIQQLQGNVAVGYAVTYIFGSLGTIIICVNVLPKIMRRSIRDDAMKAELDLLKGAPLLAADQTPALPGIVGRLYEAGPAKNIHVSELEALASPQFPVTLERLKRGGEEVHVTPDLLLMENDVLLLVGRRQGIVALAKHLGKEVLTEHGPSMVMTTSEALVVNPAFINKRLAELRTQVAPDVRHGIYVISIKRGENMLTLSDDTVIKHNDVITLYGSEQDIQRAISLVGASLVKSIKTDLLFHCLGIAVGLLIGLLIVRIGSVPLTLGSGGGALLSGLLFGWYQSRKPLSGNIPSGASSILRDLGLAGFVAVVGLQSGLQAVETIRSSGISIFLIGVVVTVVPLMITLFIGRYLLRYDNAAIFAGALSGTRSANPAFGEVLNKAGNAIPTAPFAVTYGLANVFLTLLGPLIVAIA</sequence>
<dbReference type="GO" id="GO:0006813">
    <property type="term" value="P:potassium ion transport"/>
    <property type="evidence" value="ECO:0007669"/>
    <property type="project" value="InterPro"/>
</dbReference>
<evidence type="ECO:0000313" key="11">
    <source>
        <dbReference type="EMBL" id="PHM67608.1"/>
    </source>
</evidence>
<comment type="subcellular location">
    <subcellularLocation>
        <location evidence="1">Cell membrane</location>
        <topology evidence="1">Multi-pass membrane protein</topology>
    </subcellularLocation>
</comment>
<keyword evidence="7 9" id="KW-1133">Transmembrane helix</keyword>
<dbReference type="NCBIfam" id="TIGR03802">
    <property type="entry name" value="Asp_Ala_antiprt"/>
    <property type="match status" value="1"/>
</dbReference>
<dbReference type="NCBIfam" id="TIGR01625">
    <property type="entry name" value="YidE_YbjL_dupl"/>
    <property type="match status" value="1"/>
</dbReference>